<sequence length="77" mass="8258">MWRDGAVAPPRRSASYKLAGGVRAPASRTQVSARIVCSQAHAHAAPRPPPPPPPDRPAPCWFALRTHTPDTVTIDVD</sequence>
<dbReference type="EMBL" id="JAHIBW010000015">
    <property type="protein sequence ID" value="KAG7304422.1"/>
    <property type="molecule type" value="Genomic_DNA"/>
</dbReference>
<evidence type="ECO:0000313" key="3">
    <source>
        <dbReference type="Proteomes" id="UP000823941"/>
    </source>
</evidence>
<accession>A0ABQ7QGU8</accession>
<feature type="compositionally biased region" description="Pro residues" evidence="1">
    <location>
        <begin position="46"/>
        <end position="57"/>
    </location>
</feature>
<organism evidence="2 3">
    <name type="scientific">Plutella xylostella</name>
    <name type="common">Diamondback moth</name>
    <name type="synonym">Plutella maculipennis</name>
    <dbReference type="NCBI Taxonomy" id="51655"/>
    <lineage>
        <taxon>Eukaryota</taxon>
        <taxon>Metazoa</taxon>
        <taxon>Ecdysozoa</taxon>
        <taxon>Arthropoda</taxon>
        <taxon>Hexapoda</taxon>
        <taxon>Insecta</taxon>
        <taxon>Pterygota</taxon>
        <taxon>Neoptera</taxon>
        <taxon>Endopterygota</taxon>
        <taxon>Lepidoptera</taxon>
        <taxon>Glossata</taxon>
        <taxon>Ditrysia</taxon>
        <taxon>Yponomeutoidea</taxon>
        <taxon>Plutellidae</taxon>
        <taxon>Plutella</taxon>
    </lineage>
</organism>
<feature type="region of interest" description="Disordered" evidence="1">
    <location>
        <begin position="38"/>
        <end position="58"/>
    </location>
</feature>
<reference evidence="2 3" key="1">
    <citation type="submission" date="2021-06" db="EMBL/GenBank/DDBJ databases">
        <title>A haploid diamondback moth (Plutella xylostella L.) genome assembly resolves 31 chromosomes and identifies a diamide resistance mutation.</title>
        <authorList>
            <person name="Ward C.M."/>
            <person name="Perry K.D."/>
            <person name="Baker G."/>
            <person name="Powis K."/>
            <person name="Heckel D.G."/>
            <person name="Baxter S.W."/>
        </authorList>
    </citation>
    <scope>NUCLEOTIDE SEQUENCE [LARGE SCALE GENOMIC DNA]</scope>
    <source>
        <strain evidence="2 3">LV</strain>
        <tissue evidence="2">Single pupa</tissue>
    </source>
</reference>
<dbReference type="Proteomes" id="UP000823941">
    <property type="component" value="Chromosome 15"/>
</dbReference>
<keyword evidence="3" id="KW-1185">Reference proteome</keyword>
<comment type="caution">
    <text evidence="2">The sequence shown here is derived from an EMBL/GenBank/DDBJ whole genome shotgun (WGS) entry which is preliminary data.</text>
</comment>
<protein>
    <submittedName>
        <fullName evidence="2">Uncharacterized protein</fullName>
    </submittedName>
</protein>
<gene>
    <name evidence="2" type="ORF">JYU34_011364</name>
</gene>
<evidence type="ECO:0000313" key="2">
    <source>
        <dbReference type="EMBL" id="KAG7304422.1"/>
    </source>
</evidence>
<name>A0ABQ7QGU8_PLUXY</name>
<evidence type="ECO:0000256" key="1">
    <source>
        <dbReference type="SAM" id="MobiDB-lite"/>
    </source>
</evidence>
<proteinExistence type="predicted"/>